<dbReference type="Proteomes" id="UP000178661">
    <property type="component" value="Unassembled WGS sequence"/>
</dbReference>
<feature type="transmembrane region" description="Helical" evidence="7">
    <location>
        <begin position="23"/>
        <end position="42"/>
    </location>
</feature>
<dbReference type="PANTHER" id="PTHR30518">
    <property type="entry name" value="ENDOLYTIC MUREIN TRANSGLYCOSYLASE"/>
    <property type="match status" value="1"/>
</dbReference>
<evidence type="ECO:0000256" key="7">
    <source>
        <dbReference type="SAM" id="Phobius"/>
    </source>
</evidence>
<comment type="caution">
    <text evidence="8">The sequence shown here is derived from an EMBL/GenBank/DDBJ whole genome shotgun (WGS) entry which is preliminary data.</text>
</comment>
<dbReference type="Pfam" id="PF02618">
    <property type="entry name" value="YceG"/>
    <property type="match status" value="2"/>
</dbReference>
<dbReference type="GO" id="GO:0071555">
    <property type="term" value="P:cell wall organization"/>
    <property type="evidence" value="ECO:0007669"/>
    <property type="project" value="UniProtKB-KW"/>
</dbReference>
<reference evidence="8 9" key="1">
    <citation type="journal article" date="2016" name="Nat. Commun.">
        <title>Thousands of microbial genomes shed light on interconnected biogeochemical processes in an aquifer system.</title>
        <authorList>
            <person name="Anantharaman K."/>
            <person name="Brown C.T."/>
            <person name="Hug L.A."/>
            <person name="Sharon I."/>
            <person name="Castelle C.J."/>
            <person name="Probst A.J."/>
            <person name="Thomas B.C."/>
            <person name="Singh A."/>
            <person name="Wilkins M.J."/>
            <person name="Karaoz U."/>
            <person name="Brodie E.L."/>
            <person name="Williams K.H."/>
            <person name="Hubbard S.S."/>
            <person name="Banfield J.F."/>
        </authorList>
    </citation>
    <scope>NUCLEOTIDE SEQUENCE [LARGE SCALE GENOMIC DNA]</scope>
</reference>
<keyword evidence="2 7" id="KW-0812">Transmembrane</keyword>
<accession>A0A1F6Y3M7</accession>
<proteinExistence type="predicted"/>
<dbReference type="InterPro" id="IPR003770">
    <property type="entry name" value="MLTG-like"/>
</dbReference>
<evidence type="ECO:0000313" key="8">
    <source>
        <dbReference type="EMBL" id="OGJ00987.1"/>
    </source>
</evidence>
<keyword evidence="6" id="KW-0961">Cell wall biogenesis/degradation</keyword>
<protein>
    <recommendedName>
        <fullName evidence="10">Endolytic murein transglycosylase</fullName>
    </recommendedName>
</protein>
<evidence type="ECO:0000256" key="6">
    <source>
        <dbReference type="ARBA" id="ARBA00023316"/>
    </source>
</evidence>
<gene>
    <name evidence="8" type="ORF">A3G98_00595</name>
</gene>
<dbReference type="PANTHER" id="PTHR30518:SF2">
    <property type="entry name" value="ENDOLYTIC MUREIN TRANSGLYCOSYLASE"/>
    <property type="match status" value="1"/>
</dbReference>
<keyword evidence="3 7" id="KW-1133">Transmembrane helix</keyword>
<sequence>MGDFSTNDQLGHPISKLGTIKKIVFYALYLVTFLFFVFFFFLSAPADFIPRTVIRIEQGTSLRGVSLQLKREYIIRSSLAFEAFVIIYGGEKHIMSADYLFENKLPVFEIARRISKGEHHMPLITVTIPEGFDTTQIGEIFTSKLVNFDKTKFLSKAKKLEGYLFPDTYFFFTTNNEENVIKSMSENFNKKIKSLMPEITKLDKTEKEIIIMASIIEREAKGDADRGFISGILWKRLVLGMALQVDAAPETYETRGLPKSPIGNPGLEALQAAINPEKSSYLYYLHDKSGNIHYAKNFVEHQVNIKKYLKN</sequence>
<evidence type="ECO:0000256" key="5">
    <source>
        <dbReference type="ARBA" id="ARBA00023239"/>
    </source>
</evidence>
<dbReference type="Gene3D" id="3.30.1490.480">
    <property type="entry name" value="Endolytic murein transglycosylase"/>
    <property type="match status" value="1"/>
</dbReference>
<evidence type="ECO:0008006" key="10">
    <source>
        <dbReference type="Google" id="ProtNLM"/>
    </source>
</evidence>
<dbReference type="EMBL" id="MFVR01000029">
    <property type="protein sequence ID" value="OGJ00987.1"/>
    <property type="molecule type" value="Genomic_DNA"/>
</dbReference>
<evidence type="ECO:0000256" key="3">
    <source>
        <dbReference type="ARBA" id="ARBA00022989"/>
    </source>
</evidence>
<organism evidence="8 9">
    <name type="scientific">Candidatus Nomurabacteria bacterium RIFCSPLOWO2_12_FULL_37_8</name>
    <dbReference type="NCBI Taxonomy" id="1801793"/>
    <lineage>
        <taxon>Bacteria</taxon>
        <taxon>Candidatus Nomuraibacteriota</taxon>
    </lineage>
</organism>
<evidence type="ECO:0000256" key="1">
    <source>
        <dbReference type="ARBA" id="ARBA00022475"/>
    </source>
</evidence>
<name>A0A1F6Y3M7_9BACT</name>
<keyword evidence="4 7" id="KW-0472">Membrane</keyword>
<evidence type="ECO:0000256" key="4">
    <source>
        <dbReference type="ARBA" id="ARBA00023136"/>
    </source>
</evidence>
<evidence type="ECO:0000313" key="9">
    <source>
        <dbReference type="Proteomes" id="UP000178661"/>
    </source>
</evidence>
<keyword evidence="1" id="KW-1003">Cell membrane</keyword>
<keyword evidence="5" id="KW-0456">Lyase</keyword>
<evidence type="ECO:0000256" key="2">
    <source>
        <dbReference type="ARBA" id="ARBA00022692"/>
    </source>
</evidence>
<dbReference type="AlphaFoldDB" id="A0A1F6Y3M7"/>
<dbReference type="GO" id="GO:0016829">
    <property type="term" value="F:lyase activity"/>
    <property type="evidence" value="ECO:0007669"/>
    <property type="project" value="UniProtKB-KW"/>
</dbReference>